<comment type="caution">
    <text evidence="3">The sequence shown here is derived from an EMBL/GenBank/DDBJ whole genome shotgun (WGS) entry which is preliminary data.</text>
</comment>
<keyword evidence="4" id="KW-1185">Reference proteome</keyword>
<feature type="transmembrane region" description="Helical" evidence="2">
    <location>
        <begin position="71"/>
        <end position="91"/>
    </location>
</feature>
<proteinExistence type="predicted"/>
<feature type="region of interest" description="Disordered" evidence="1">
    <location>
        <begin position="172"/>
        <end position="193"/>
    </location>
</feature>
<evidence type="ECO:0000256" key="2">
    <source>
        <dbReference type="SAM" id="Phobius"/>
    </source>
</evidence>
<feature type="transmembrane region" description="Helical" evidence="2">
    <location>
        <begin position="22"/>
        <end position="41"/>
    </location>
</feature>
<accession>A0A1J4MK56</accession>
<organism evidence="3 4">
    <name type="scientific">Cryptosporidium ubiquitum</name>
    <dbReference type="NCBI Taxonomy" id="857276"/>
    <lineage>
        <taxon>Eukaryota</taxon>
        <taxon>Sar</taxon>
        <taxon>Alveolata</taxon>
        <taxon>Apicomplexa</taxon>
        <taxon>Conoidasida</taxon>
        <taxon>Coccidia</taxon>
        <taxon>Eucoccidiorida</taxon>
        <taxon>Eimeriorina</taxon>
        <taxon>Cryptosporidiidae</taxon>
        <taxon>Cryptosporidium</taxon>
    </lineage>
</organism>
<protein>
    <submittedName>
        <fullName evidence="3">Uncharacterized protein</fullName>
    </submittedName>
</protein>
<dbReference type="RefSeq" id="XP_028875736.1">
    <property type="nucleotide sequence ID" value="XM_029017157.1"/>
</dbReference>
<dbReference type="EMBL" id="LRBP01000009">
    <property type="protein sequence ID" value="OII74590.1"/>
    <property type="molecule type" value="Genomic_DNA"/>
</dbReference>
<dbReference type="Proteomes" id="UP000186176">
    <property type="component" value="Unassembled WGS sequence"/>
</dbReference>
<gene>
    <name evidence="3" type="ORF">cubi_00143</name>
</gene>
<dbReference type="AlphaFoldDB" id="A0A1J4MK56"/>
<feature type="transmembrane region" description="Helical" evidence="2">
    <location>
        <begin position="47"/>
        <end position="64"/>
    </location>
</feature>
<keyword evidence="2" id="KW-0812">Transmembrane</keyword>
<keyword evidence="2" id="KW-1133">Transmembrane helix</keyword>
<dbReference type="VEuPathDB" id="CryptoDB:cubi_00143"/>
<keyword evidence="2" id="KW-0472">Membrane</keyword>
<name>A0A1J4MK56_9CRYT</name>
<dbReference type="GeneID" id="39976936"/>
<evidence type="ECO:0000313" key="4">
    <source>
        <dbReference type="Proteomes" id="UP000186176"/>
    </source>
</evidence>
<feature type="transmembrane region" description="Helical" evidence="2">
    <location>
        <begin position="123"/>
        <end position="144"/>
    </location>
</feature>
<evidence type="ECO:0000313" key="3">
    <source>
        <dbReference type="EMBL" id="OII74590.1"/>
    </source>
</evidence>
<dbReference type="OrthoDB" id="341836at2759"/>
<reference evidence="3 4" key="1">
    <citation type="submission" date="2016-10" db="EMBL/GenBank/DDBJ databases">
        <title>Reductive evolution of mitochondrial metabolism and differential evolution of invasion-related proteins in Cryptosporidium.</title>
        <authorList>
            <person name="Liu S."/>
            <person name="Roellig D.M."/>
            <person name="Guo Y."/>
            <person name="Li N."/>
            <person name="Frace M.A."/>
            <person name="Tang K."/>
            <person name="Zhang L."/>
            <person name="Feng Y."/>
            <person name="Xiao L."/>
        </authorList>
    </citation>
    <scope>NUCLEOTIDE SEQUENCE [LARGE SCALE GENOMIC DNA]</scope>
    <source>
        <strain evidence="3">39726</strain>
    </source>
</reference>
<feature type="compositionally biased region" description="Low complexity" evidence="1">
    <location>
        <begin position="172"/>
        <end position="185"/>
    </location>
</feature>
<evidence type="ECO:0000256" key="1">
    <source>
        <dbReference type="SAM" id="MobiDB-lite"/>
    </source>
</evidence>
<sequence>MFTYSIVGFNLRTEETPLTKKLEYALAFILVLQFIIVILRVVTLTDVISTFFEIWMIYLGYVVYTEKPPCLLFLFISISFVRGILLLLTTIERLKRNAIVSNVTMFSKVIKFSDPEFVEKLRIIIFIASPILSFLACIISYYIFKNIHVVEEIDELLNQFINPWNGSNAEASAGENAANATNEAGIPSTNTNINSTSAPSHVIYTPFTGKSYKLSDISSSSSTTGKTGNYPIYKGA</sequence>